<sequence length="249" mass="27044">MRDDLPDRLRVTAEEYRPDTERMWSRVTDGMREGERVAARPVRSGWRVPHLALATGAAVVLVGGIVLVGYGPDMRPSGPPAGGDTSSSAAASPSGSDSPSESDEPTQGVDHPKPDPVDDVDWIWTDGLVDPDSNDYWSQSNLTLKNDEPLTSLTIQLWVVLGDDVEHHDDWTTNDEAFGEAEVSEQDGYLLVEWTLPEGQTLEAGEYTLAGQYYHSGGARDADGDYYVFDAEGTSGPAEVIGDFAEQED</sequence>
<evidence type="ECO:0000313" key="4">
    <source>
        <dbReference type="Proteomes" id="UP000308760"/>
    </source>
</evidence>
<dbReference type="RefSeq" id="WP_136534587.1">
    <property type="nucleotide sequence ID" value="NZ_STGY01000042.1"/>
</dbReference>
<dbReference type="OrthoDB" id="4147502at2"/>
<protein>
    <submittedName>
        <fullName evidence="3">Uncharacterized protein</fullName>
    </submittedName>
</protein>
<comment type="caution">
    <text evidence="3">The sequence shown here is derived from an EMBL/GenBank/DDBJ whole genome shotgun (WGS) entry which is preliminary data.</text>
</comment>
<keyword evidence="4" id="KW-1185">Reference proteome</keyword>
<feature type="transmembrane region" description="Helical" evidence="2">
    <location>
        <begin position="50"/>
        <end position="70"/>
    </location>
</feature>
<reference evidence="4" key="1">
    <citation type="submission" date="2019-04" db="EMBL/GenBank/DDBJ databases">
        <title>Nocardioides xinjiangensis sp. nov.</title>
        <authorList>
            <person name="Liu S."/>
        </authorList>
    </citation>
    <scope>NUCLEOTIDE SEQUENCE [LARGE SCALE GENOMIC DNA]</scope>
    <source>
        <strain evidence="4">18</strain>
    </source>
</reference>
<reference evidence="3 4" key="2">
    <citation type="submission" date="2019-05" db="EMBL/GenBank/DDBJ databases">
        <title>Glycomyces buryatensis sp. nov.</title>
        <authorList>
            <person name="Nikitina E."/>
        </authorList>
    </citation>
    <scope>NUCLEOTIDE SEQUENCE [LARGE SCALE GENOMIC DNA]</scope>
    <source>
        <strain evidence="3 4">18</strain>
    </source>
</reference>
<name>A0A4S8QLL5_9ACTN</name>
<dbReference type="AlphaFoldDB" id="A0A4S8QLL5"/>
<keyword evidence="2" id="KW-1133">Transmembrane helix</keyword>
<organism evidence="3 4">
    <name type="scientific">Glycomyces buryatensis</name>
    <dbReference type="NCBI Taxonomy" id="2570927"/>
    <lineage>
        <taxon>Bacteria</taxon>
        <taxon>Bacillati</taxon>
        <taxon>Actinomycetota</taxon>
        <taxon>Actinomycetes</taxon>
        <taxon>Glycomycetales</taxon>
        <taxon>Glycomycetaceae</taxon>
        <taxon>Glycomyces</taxon>
    </lineage>
</organism>
<proteinExistence type="predicted"/>
<evidence type="ECO:0000256" key="2">
    <source>
        <dbReference type="SAM" id="Phobius"/>
    </source>
</evidence>
<keyword evidence="2" id="KW-0812">Transmembrane</keyword>
<evidence type="ECO:0000256" key="1">
    <source>
        <dbReference type="SAM" id="MobiDB-lite"/>
    </source>
</evidence>
<keyword evidence="2" id="KW-0472">Membrane</keyword>
<feature type="compositionally biased region" description="Low complexity" evidence="1">
    <location>
        <begin position="82"/>
        <end position="99"/>
    </location>
</feature>
<gene>
    <name evidence="3" type="ORF">FAB82_11025</name>
</gene>
<feature type="region of interest" description="Disordered" evidence="1">
    <location>
        <begin position="76"/>
        <end position="124"/>
    </location>
</feature>
<dbReference type="Proteomes" id="UP000308760">
    <property type="component" value="Unassembled WGS sequence"/>
</dbReference>
<dbReference type="EMBL" id="STGY01000042">
    <property type="protein sequence ID" value="THV41624.1"/>
    <property type="molecule type" value="Genomic_DNA"/>
</dbReference>
<accession>A0A4S8QLL5</accession>
<evidence type="ECO:0000313" key="3">
    <source>
        <dbReference type="EMBL" id="THV41624.1"/>
    </source>
</evidence>